<reference evidence="1" key="2">
    <citation type="submission" date="2020-09" db="EMBL/GenBank/DDBJ databases">
        <authorList>
            <person name="Sun Q."/>
            <person name="Zhou Y."/>
        </authorList>
    </citation>
    <scope>NUCLEOTIDE SEQUENCE</scope>
    <source>
        <strain evidence="1">CGMCC 1.12919</strain>
    </source>
</reference>
<dbReference type="Proteomes" id="UP000637002">
    <property type="component" value="Unassembled WGS sequence"/>
</dbReference>
<evidence type="ECO:0000313" key="1">
    <source>
        <dbReference type="EMBL" id="GGC94692.1"/>
    </source>
</evidence>
<evidence type="ECO:0008006" key="3">
    <source>
        <dbReference type="Google" id="ProtNLM"/>
    </source>
</evidence>
<dbReference type="EMBL" id="BMGG01000019">
    <property type="protein sequence ID" value="GGC94692.1"/>
    <property type="molecule type" value="Genomic_DNA"/>
</dbReference>
<evidence type="ECO:0000313" key="2">
    <source>
        <dbReference type="Proteomes" id="UP000637002"/>
    </source>
</evidence>
<name>A0A916XS10_9HYPH</name>
<protein>
    <recommendedName>
        <fullName evidence="3">Addiction module toxin RelE</fullName>
    </recommendedName>
</protein>
<keyword evidence="2" id="KW-1185">Reference proteome</keyword>
<gene>
    <name evidence="1" type="ORF">GCM10010994_60550</name>
</gene>
<reference evidence="1" key="1">
    <citation type="journal article" date="2014" name="Int. J. Syst. Evol. Microbiol.">
        <title>Complete genome sequence of Corynebacterium casei LMG S-19264T (=DSM 44701T), isolated from a smear-ripened cheese.</title>
        <authorList>
            <consortium name="US DOE Joint Genome Institute (JGI-PGF)"/>
            <person name="Walter F."/>
            <person name="Albersmeier A."/>
            <person name="Kalinowski J."/>
            <person name="Ruckert C."/>
        </authorList>
    </citation>
    <scope>NUCLEOTIDE SEQUENCE</scope>
    <source>
        <strain evidence="1">CGMCC 1.12919</strain>
    </source>
</reference>
<dbReference type="AlphaFoldDB" id="A0A916XS10"/>
<accession>A0A916XS10</accession>
<organism evidence="1 2">
    <name type="scientific">Chelatococcus reniformis</name>
    <dbReference type="NCBI Taxonomy" id="1494448"/>
    <lineage>
        <taxon>Bacteria</taxon>
        <taxon>Pseudomonadati</taxon>
        <taxon>Pseudomonadota</taxon>
        <taxon>Alphaproteobacteria</taxon>
        <taxon>Hyphomicrobiales</taxon>
        <taxon>Chelatococcaceae</taxon>
        <taxon>Chelatococcus</taxon>
    </lineage>
</organism>
<sequence>MSEAPKQLLPIEWMASAKSDLSAFPQDVKDEVGQSLFLAQLGETATNVKALQGFGGASVQEIRANDASGTYRTVYTVKFKGALYVLDAFQKKSTSGIKTARVDIDRIKARLKAAEQHYATHYKRKG</sequence>
<dbReference type="RefSeq" id="WP_244642314.1">
    <property type="nucleotide sequence ID" value="NZ_BMGG01000019.1"/>
</dbReference>
<dbReference type="Pfam" id="PF05973">
    <property type="entry name" value="Gp49"/>
    <property type="match status" value="1"/>
</dbReference>
<comment type="caution">
    <text evidence="1">The sequence shown here is derived from an EMBL/GenBank/DDBJ whole genome shotgun (WGS) entry which is preliminary data.</text>
</comment>
<proteinExistence type="predicted"/>
<dbReference type="InterPro" id="IPR009241">
    <property type="entry name" value="HigB-like"/>
</dbReference>